<dbReference type="GO" id="GO:0005829">
    <property type="term" value="C:cytosol"/>
    <property type="evidence" value="ECO:0007669"/>
    <property type="project" value="TreeGrafter"/>
</dbReference>
<dbReference type="PANTHER" id="PTHR30153">
    <property type="entry name" value="REPLICATIVE DNA HELICASE DNAB"/>
    <property type="match status" value="1"/>
</dbReference>
<dbReference type="AlphaFoldDB" id="A0A2X3BA40"/>
<dbReference type="SUPFAM" id="SSF48024">
    <property type="entry name" value="N-terminal domain of DnaB helicase"/>
    <property type="match status" value="1"/>
</dbReference>
<keyword evidence="9" id="KW-0413">Isomerase</keyword>
<keyword evidence="6 12" id="KW-0347">Helicase</keyword>
<feature type="region of interest" description="Disordered" evidence="14">
    <location>
        <begin position="468"/>
        <end position="488"/>
    </location>
</feature>
<dbReference type="InterPro" id="IPR016136">
    <property type="entry name" value="DNA_helicase_N/primase_C"/>
</dbReference>
<evidence type="ECO:0000256" key="2">
    <source>
        <dbReference type="ARBA" id="ARBA00022515"/>
    </source>
</evidence>
<keyword evidence="8 12" id="KW-0238">DNA-binding</keyword>
<dbReference type="GO" id="GO:0043139">
    <property type="term" value="F:5'-3' DNA helicase activity"/>
    <property type="evidence" value="ECO:0007669"/>
    <property type="project" value="UniProtKB-EC"/>
</dbReference>
<evidence type="ECO:0000256" key="8">
    <source>
        <dbReference type="ARBA" id="ARBA00023125"/>
    </source>
</evidence>
<comment type="catalytic activity">
    <reaction evidence="10 12">
        <text>ATP + H2O = ADP + phosphate + H(+)</text>
        <dbReference type="Rhea" id="RHEA:13065"/>
        <dbReference type="ChEBI" id="CHEBI:15377"/>
        <dbReference type="ChEBI" id="CHEBI:15378"/>
        <dbReference type="ChEBI" id="CHEBI:30616"/>
        <dbReference type="ChEBI" id="CHEBI:43474"/>
        <dbReference type="ChEBI" id="CHEBI:456216"/>
        <dbReference type="EC" id="5.6.2.3"/>
    </reaction>
</comment>
<evidence type="ECO:0000256" key="5">
    <source>
        <dbReference type="ARBA" id="ARBA00022801"/>
    </source>
</evidence>
<evidence type="ECO:0000256" key="13">
    <source>
        <dbReference type="SAM" id="Coils"/>
    </source>
</evidence>
<keyword evidence="7 12" id="KW-0067">ATP-binding</keyword>
<keyword evidence="3 12" id="KW-0235">DNA replication</keyword>
<sequence length="495" mass="56262">MEDFNTYIANMEKSVISSIIFDPSGFDDISDQLQVGDFLYPAHRHIFDICKELHTQNLPITPDFIASRLVGKRSVSQEEFTQILSVSPIANIEAFIKEIKNASIKRELAKLANMMREKSFDTTLTSESILDEIEQKVFEISSTKSTQTDFLTSREIIELTLENIKILKERGNNILTGLATGFEDLDRMTTGFNKGELIIIGARPSMGKTAFFLNMIQTILNKNQGVAVFSLEMPSTHLMLRMLSASTSIPLQDLRIGRLDDVQMERLSVATDTMTTKPLYIDDGSSLTILQLRSKLRKLKSQDPNLEIAVIDYLQLMSGGNESKGAIGKERHSVIQEISRGLKTLARELNIPIIALSQLNRVVETRDDKRPMLSDLRESGSIEQDADVILFLYRDDVYRKRADKDKIAKLKRDGKENEAKKLEKEMYEQDKQNKIEPAEIIVAKNRNGEIGTIRIQFNKPYTRFEERIRNDEKDYTPTNTKLDSADSPTIQIVQL</sequence>
<evidence type="ECO:0000256" key="12">
    <source>
        <dbReference type="RuleBase" id="RU362085"/>
    </source>
</evidence>
<dbReference type="CDD" id="cd00984">
    <property type="entry name" value="DnaB_C"/>
    <property type="match status" value="1"/>
</dbReference>
<dbReference type="GO" id="GO:0016887">
    <property type="term" value="F:ATP hydrolysis activity"/>
    <property type="evidence" value="ECO:0007669"/>
    <property type="project" value="RHEA"/>
</dbReference>
<evidence type="ECO:0000256" key="14">
    <source>
        <dbReference type="SAM" id="MobiDB-lite"/>
    </source>
</evidence>
<name>A0A2X3BA40_9HELI</name>
<dbReference type="PANTHER" id="PTHR30153:SF2">
    <property type="entry name" value="REPLICATIVE DNA HELICASE"/>
    <property type="match status" value="1"/>
</dbReference>
<feature type="coiled-coil region" evidence="13">
    <location>
        <begin position="405"/>
        <end position="432"/>
    </location>
</feature>
<proteinExistence type="inferred from homology"/>
<evidence type="ECO:0000313" key="16">
    <source>
        <dbReference type="EMBL" id="SQB98617.1"/>
    </source>
</evidence>
<dbReference type="SUPFAM" id="SSF52540">
    <property type="entry name" value="P-loop containing nucleoside triphosphate hydrolases"/>
    <property type="match status" value="1"/>
</dbReference>
<evidence type="ECO:0000256" key="11">
    <source>
        <dbReference type="NCBIfam" id="TIGR00665"/>
    </source>
</evidence>
<evidence type="ECO:0000259" key="15">
    <source>
        <dbReference type="PROSITE" id="PS51199"/>
    </source>
</evidence>
<evidence type="ECO:0000313" key="17">
    <source>
        <dbReference type="Proteomes" id="UP000250166"/>
    </source>
</evidence>
<dbReference type="Pfam" id="PF03796">
    <property type="entry name" value="DnaB_C"/>
    <property type="match status" value="1"/>
</dbReference>
<dbReference type="RefSeq" id="WP_112058612.1">
    <property type="nucleotide sequence ID" value="NZ_UAWL01000006.1"/>
</dbReference>
<accession>A0A2X3BA40</accession>
<dbReference type="Proteomes" id="UP000250166">
    <property type="component" value="Unassembled WGS sequence"/>
</dbReference>
<dbReference type="InterPro" id="IPR007693">
    <property type="entry name" value="DNA_helicase_DnaB-like_N"/>
</dbReference>
<dbReference type="Gene3D" id="1.10.860.10">
    <property type="entry name" value="DNAb Helicase, Chain A"/>
    <property type="match status" value="1"/>
</dbReference>
<reference evidence="16 17" key="1">
    <citation type="submission" date="2018-06" db="EMBL/GenBank/DDBJ databases">
        <authorList>
            <consortium name="Pathogen Informatics"/>
            <person name="Doyle S."/>
        </authorList>
    </citation>
    <scope>NUCLEOTIDE SEQUENCE [LARGE SCALE GENOMIC DNA]</scope>
    <source>
        <strain evidence="16 17">NCTC13102</strain>
    </source>
</reference>
<gene>
    <name evidence="16" type="primary">dnaB</name>
    <name evidence="16" type="ORF">NCTC13102_01081</name>
</gene>
<dbReference type="GO" id="GO:0005524">
    <property type="term" value="F:ATP binding"/>
    <property type="evidence" value="ECO:0007669"/>
    <property type="project" value="UniProtKB-UniRule"/>
</dbReference>
<dbReference type="Pfam" id="PF00772">
    <property type="entry name" value="DnaB"/>
    <property type="match status" value="1"/>
</dbReference>
<dbReference type="InterPro" id="IPR027417">
    <property type="entry name" value="P-loop_NTPase"/>
</dbReference>
<dbReference type="NCBIfam" id="NF006306">
    <property type="entry name" value="PRK08506.1"/>
    <property type="match status" value="1"/>
</dbReference>
<evidence type="ECO:0000256" key="3">
    <source>
        <dbReference type="ARBA" id="ARBA00022705"/>
    </source>
</evidence>
<dbReference type="GO" id="GO:0003677">
    <property type="term" value="F:DNA binding"/>
    <property type="evidence" value="ECO:0007669"/>
    <property type="project" value="UniProtKB-UniRule"/>
</dbReference>
<dbReference type="InterPro" id="IPR036185">
    <property type="entry name" value="DNA_heli_DnaB-like_N_sf"/>
</dbReference>
<dbReference type="GO" id="GO:1990077">
    <property type="term" value="C:primosome complex"/>
    <property type="evidence" value="ECO:0007669"/>
    <property type="project" value="UniProtKB-UniRule"/>
</dbReference>
<dbReference type="PROSITE" id="PS51199">
    <property type="entry name" value="SF4_HELICASE"/>
    <property type="match status" value="1"/>
</dbReference>
<evidence type="ECO:0000256" key="4">
    <source>
        <dbReference type="ARBA" id="ARBA00022741"/>
    </source>
</evidence>
<dbReference type="NCBIfam" id="TIGR00665">
    <property type="entry name" value="DnaB"/>
    <property type="match status" value="1"/>
</dbReference>
<dbReference type="InterPro" id="IPR007694">
    <property type="entry name" value="DNA_helicase_DnaB-like_C"/>
</dbReference>
<keyword evidence="2 12" id="KW-0639">Primosome</keyword>
<dbReference type="Gene3D" id="3.40.50.300">
    <property type="entry name" value="P-loop containing nucleotide triphosphate hydrolases"/>
    <property type="match status" value="1"/>
</dbReference>
<keyword evidence="5 12" id="KW-0378">Hydrolase</keyword>
<keyword evidence="13" id="KW-0175">Coiled coil</keyword>
<evidence type="ECO:0000256" key="1">
    <source>
        <dbReference type="ARBA" id="ARBA00008428"/>
    </source>
</evidence>
<dbReference type="EC" id="5.6.2.3" evidence="11 12"/>
<organism evidence="16 17">
    <name type="scientific">Helicobacter fennelliae</name>
    <dbReference type="NCBI Taxonomy" id="215"/>
    <lineage>
        <taxon>Bacteria</taxon>
        <taxon>Pseudomonadati</taxon>
        <taxon>Campylobacterota</taxon>
        <taxon>Epsilonproteobacteria</taxon>
        <taxon>Campylobacterales</taxon>
        <taxon>Helicobacteraceae</taxon>
        <taxon>Helicobacter</taxon>
    </lineage>
</organism>
<protein>
    <recommendedName>
        <fullName evidence="11 12">Replicative DNA helicase</fullName>
        <ecNumber evidence="11 12">5.6.2.3</ecNumber>
    </recommendedName>
</protein>
<keyword evidence="4 12" id="KW-0547">Nucleotide-binding</keyword>
<feature type="compositionally biased region" description="Polar residues" evidence="14">
    <location>
        <begin position="476"/>
        <end position="488"/>
    </location>
</feature>
<dbReference type="GO" id="GO:0006269">
    <property type="term" value="P:DNA replication, synthesis of primer"/>
    <property type="evidence" value="ECO:0007669"/>
    <property type="project" value="UniProtKB-UniRule"/>
</dbReference>
<feature type="domain" description="SF4 helicase" evidence="15">
    <location>
        <begin position="171"/>
        <end position="471"/>
    </location>
</feature>
<comment type="function">
    <text evidence="12">The main replicative DNA helicase, it participates in initiation and elongation during chromosome replication. Travels ahead of the DNA replisome, separating dsDNA into templates for DNA synthesis. A processive ATP-dependent 5'-3' DNA helicase it has DNA-dependent ATPase activity.</text>
</comment>
<evidence type="ECO:0000256" key="10">
    <source>
        <dbReference type="ARBA" id="ARBA00048954"/>
    </source>
</evidence>
<dbReference type="EMBL" id="UAWL01000006">
    <property type="protein sequence ID" value="SQB98617.1"/>
    <property type="molecule type" value="Genomic_DNA"/>
</dbReference>
<evidence type="ECO:0000256" key="7">
    <source>
        <dbReference type="ARBA" id="ARBA00022840"/>
    </source>
</evidence>
<evidence type="ECO:0000256" key="9">
    <source>
        <dbReference type="ARBA" id="ARBA00023235"/>
    </source>
</evidence>
<evidence type="ECO:0000256" key="6">
    <source>
        <dbReference type="ARBA" id="ARBA00022806"/>
    </source>
</evidence>
<dbReference type="InterPro" id="IPR007692">
    <property type="entry name" value="DNA_helicase_DnaB"/>
</dbReference>
<comment type="similarity">
    <text evidence="1 12">Belongs to the helicase family. DnaB subfamily.</text>
</comment>